<comment type="caution">
    <text evidence="1">The sequence shown here is derived from an EMBL/GenBank/DDBJ whole genome shotgun (WGS) entry which is preliminary data.</text>
</comment>
<keyword evidence="2" id="KW-1185">Reference proteome</keyword>
<dbReference type="Proteomes" id="UP001177260">
    <property type="component" value="Unassembled WGS sequence"/>
</dbReference>
<accession>A0ACC3AW70</accession>
<proteinExistence type="predicted"/>
<dbReference type="EMBL" id="JAOPJF010000054">
    <property type="protein sequence ID" value="KAK1142089.1"/>
    <property type="molecule type" value="Genomic_DNA"/>
</dbReference>
<evidence type="ECO:0000313" key="1">
    <source>
        <dbReference type="EMBL" id="KAK1142089.1"/>
    </source>
</evidence>
<protein>
    <submittedName>
        <fullName evidence="1">Uncharacterized protein</fullName>
    </submittedName>
</protein>
<gene>
    <name evidence="1" type="ORF">N8T08_008171</name>
</gene>
<organism evidence="1 2">
    <name type="scientific">Aspergillus melleus</name>
    <dbReference type="NCBI Taxonomy" id="138277"/>
    <lineage>
        <taxon>Eukaryota</taxon>
        <taxon>Fungi</taxon>
        <taxon>Dikarya</taxon>
        <taxon>Ascomycota</taxon>
        <taxon>Pezizomycotina</taxon>
        <taxon>Eurotiomycetes</taxon>
        <taxon>Eurotiomycetidae</taxon>
        <taxon>Eurotiales</taxon>
        <taxon>Aspergillaceae</taxon>
        <taxon>Aspergillus</taxon>
        <taxon>Aspergillus subgen. Circumdati</taxon>
    </lineage>
</organism>
<reference evidence="1 2" key="1">
    <citation type="journal article" date="2023" name="ACS Omega">
        <title>Identification of the Neoaspergillic Acid Biosynthesis Gene Cluster by Establishing an In Vitro CRISPR-Ribonucleoprotein Genetic System in Aspergillus melleus.</title>
        <authorList>
            <person name="Yuan B."/>
            <person name="Grau M.F."/>
            <person name="Murata R.M."/>
            <person name="Torok T."/>
            <person name="Venkateswaran K."/>
            <person name="Stajich J.E."/>
            <person name="Wang C.C.C."/>
        </authorList>
    </citation>
    <scope>NUCLEOTIDE SEQUENCE [LARGE SCALE GENOMIC DNA]</scope>
    <source>
        <strain evidence="1 2">IMV 1140</strain>
    </source>
</reference>
<sequence length="338" mass="36041">MAPLVLLTGATGYVGSHVLLDALRSGYNVRITARSAEKAQKVLSNPVVQSLNPGSRLTSVVVPDITVEGAFDEALQDITSVIHVGSPVPMPGADPLTDVYQPTVKGISNLLTSALRFPSITRIVITSSIVANLSPMPDPNVTVTAASRVPLPAPETLNNVFEAYIFGKINEINNTDAFVADQKPHFSIAHVIPGYIFGRNDLHPGDNEAFLTNSSNGILIASVTGNEVPNPVHKGFVHIKDLATLHLQVLEYAPTEGSPRAFGACNPADYALTYDYVAKAYPKATTEGVFSRGSIPTLPAPYDSSETERVLGFQFRSFETAVVDAAGQFLENLGKEKA</sequence>
<name>A0ACC3AW70_9EURO</name>
<evidence type="ECO:0000313" key="2">
    <source>
        <dbReference type="Proteomes" id="UP001177260"/>
    </source>
</evidence>